<gene>
    <name evidence="4" type="ORF">DAY19_03650</name>
</gene>
<dbReference type="SUPFAM" id="SSF48452">
    <property type="entry name" value="TPR-like"/>
    <property type="match status" value="1"/>
</dbReference>
<dbReference type="CDD" id="cd00060">
    <property type="entry name" value="FHA"/>
    <property type="match status" value="1"/>
</dbReference>
<accession>A0ABY0IK61</accession>
<dbReference type="InterPro" id="IPR008984">
    <property type="entry name" value="SMAD_FHA_dom_sf"/>
</dbReference>
<feature type="domain" description="FHA" evidence="3">
    <location>
        <begin position="42"/>
        <end position="91"/>
    </location>
</feature>
<dbReference type="SMART" id="SM00240">
    <property type="entry name" value="FHA"/>
    <property type="match status" value="1"/>
</dbReference>
<organism evidence="4 5">
    <name type="scientific">Halobacteriovorax vibrionivorans</name>
    <dbReference type="NCBI Taxonomy" id="2152716"/>
    <lineage>
        <taxon>Bacteria</taxon>
        <taxon>Pseudomonadati</taxon>
        <taxon>Bdellovibrionota</taxon>
        <taxon>Bacteriovoracia</taxon>
        <taxon>Bacteriovoracales</taxon>
        <taxon>Halobacteriovoraceae</taxon>
        <taxon>Halobacteriovorax</taxon>
    </lineage>
</organism>
<dbReference type="EMBL" id="QDKL01000001">
    <property type="protein sequence ID" value="RZF22880.1"/>
    <property type="molecule type" value="Genomic_DNA"/>
</dbReference>
<comment type="caution">
    <text evidence="4">The sequence shown here is derived from an EMBL/GenBank/DDBJ whole genome shotgun (WGS) entry which is preliminary data.</text>
</comment>
<evidence type="ECO:0000313" key="5">
    <source>
        <dbReference type="Proteomes" id="UP000443582"/>
    </source>
</evidence>
<dbReference type="PROSITE" id="PS50006">
    <property type="entry name" value="FHA_DOMAIN"/>
    <property type="match status" value="1"/>
</dbReference>
<dbReference type="PROSITE" id="PS50005">
    <property type="entry name" value="TPR"/>
    <property type="match status" value="1"/>
</dbReference>
<dbReference type="Gene3D" id="1.25.40.10">
    <property type="entry name" value="Tetratricopeptide repeat domain"/>
    <property type="match status" value="1"/>
</dbReference>
<dbReference type="SUPFAM" id="SSF49879">
    <property type="entry name" value="SMAD/FHA domain"/>
    <property type="match status" value="1"/>
</dbReference>
<proteinExistence type="predicted"/>
<sequence length="328" mass="37734">MVAAIRMTKNLSAPESAGKYHRIICMTGKNKGICYYLNGKRVVLGRLSSNDVQVLDTQASREHVELTRVNNEYTLTDLKSQNGVMVNDLKVTQHKLKSGDKIIIGSTVFKYSFLEVKEEKALVEFEDEDEEDEEEEEEVKKTKPKKKKVDSKEAKRKKLIYGLAAIMLIFFFMDGDTEQVKKAKSNKTGSTVIESSNKNTGIQYKEDLEVKEKVEAYIHRGRREAREGNYFRAMQEFNLALTLDPNDGEAAYHLNIAKQRLDEKIKDMFDQATKNKDSLKYSRALGTYCAIYKLLIEYKTDERFIEAKKNVEDMAEKLGMKKSDNYCF</sequence>
<dbReference type="Gene3D" id="2.60.200.20">
    <property type="match status" value="1"/>
</dbReference>
<keyword evidence="1" id="KW-0802">TPR repeat</keyword>
<dbReference type="Proteomes" id="UP000443582">
    <property type="component" value="Unassembled WGS sequence"/>
</dbReference>
<feature type="compositionally biased region" description="Acidic residues" evidence="2">
    <location>
        <begin position="125"/>
        <end position="137"/>
    </location>
</feature>
<protein>
    <submittedName>
        <fullName evidence="4">FHA domain-containing protein</fullName>
    </submittedName>
</protein>
<dbReference type="Pfam" id="PF00498">
    <property type="entry name" value="FHA"/>
    <property type="match status" value="1"/>
</dbReference>
<dbReference type="InterPro" id="IPR011990">
    <property type="entry name" value="TPR-like_helical_dom_sf"/>
</dbReference>
<dbReference type="InterPro" id="IPR019734">
    <property type="entry name" value="TPR_rpt"/>
</dbReference>
<evidence type="ECO:0000256" key="2">
    <source>
        <dbReference type="SAM" id="MobiDB-lite"/>
    </source>
</evidence>
<dbReference type="InterPro" id="IPR050923">
    <property type="entry name" value="Cell_Proc_Reg/RNA_Proc"/>
</dbReference>
<evidence type="ECO:0000256" key="1">
    <source>
        <dbReference type="PROSITE-ProRule" id="PRU00339"/>
    </source>
</evidence>
<evidence type="ECO:0000313" key="4">
    <source>
        <dbReference type="EMBL" id="RZF22880.1"/>
    </source>
</evidence>
<feature type="repeat" description="TPR" evidence="1">
    <location>
        <begin position="214"/>
        <end position="247"/>
    </location>
</feature>
<evidence type="ECO:0000259" key="3">
    <source>
        <dbReference type="PROSITE" id="PS50006"/>
    </source>
</evidence>
<reference evidence="5" key="1">
    <citation type="journal article" date="2019" name="Int. J. Syst. Evol. Microbiol.">
        <title>Halobacteriovorax valvorus sp. nov., a novel prokaryotic predator isolated from coastal seawater of China.</title>
        <authorList>
            <person name="Chen M.-X."/>
        </authorList>
    </citation>
    <scope>NUCLEOTIDE SEQUENCE [LARGE SCALE GENOMIC DNA]</scope>
    <source>
        <strain evidence="5">BL9</strain>
    </source>
</reference>
<dbReference type="PANTHER" id="PTHR23308">
    <property type="entry name" value="NUCLEAR INHIBITOR OF PROTEIN PHOSPHATASE-1"/>
    <property type="match status" value="1"/>
</dbReference>
<keyword evidence="5" id="KW-1185">Reference proteome</keyword>
<feature type="region of interest" description="Disordered" evidence="2">
    <location>
        <begin position="125"/>
        <end position="148"/>
    </location>
</feature>
<dbReference type="InterPro" id="IPR000253">
    <property type="entry name" value="FHA_dom"/>
</dbReference>
<name>A0ABY0IK61_9BACT</name>